<feature type="region of interest" description="Disordered" evidence="1">
    <location>
        <begin position="93"/>
        <end position="133"/>
    </location>
</feature>
<feature type="compositionally biased region" description="Polar residues" evidence="1">
    <location>
        <begin position="18"/>
        <end position="30"/>
    </location>
</feature>
<dbReference type="GO" id="GO:0019210">
    <property type="term" value="F:kinase inhibitor activity"/>
    <property type="evidence" value="ECO:0007669"/>
    <property type="project" value="InterPro"/>
</dbReference>
<evidence type="ECO:0000313" key="2">
    <source>
        <dbReference type="EMBL" id="KAJ4975435.1"/>
    </source>
</evidence>
<dbReference type="InterPro" id="IPR039620">
    <property type="entry name" value="BKI1/MAKR1/3/4"/>
</dbReference>
<dbReference type="EMBL" id="JAMYWD010000003">
    <property type="protein sequence ID" value="KAJ4975435.1"/>
    <property type="molecule type" value="Genomic_DNA"/>
</dbReference>
<evidence type="ECO:0000313" key="3">
    <source>
        <dbReference type="Proteomes" id="UP001141806"/>
    </source>
</evidence>
<protein>
    <submittedName>
        <fullName evidence="2">Uncharacterized protein</fullName>
    </submittedName>
</protein>
<feature type="region of interest" description="Disordered" evidence="1">
    <location>
        <begin position="1"/>
        <end position="69"/>
    </location>
</feature>
<gene>
    <name evidence="2" type="ORF">NE237_000541</name>
</gene>
<sequence>MGDLQDDVIAKNEDSDSGDNFSFISMASQDQDQESPTDDDSHNQDSDFEFGCVTPSSPTNDPSKNSPADVLFFNGRLLPHAFPSESVKNARIGRSHVSSRTSSIGSKDSLLSSCSNSRSSSCSSGRTSSSENIEKRFLGAETSDEIATGRIPITRNHSNKSIRLQSQVSNQRWQLIAPAPILTPTASVPRRKRAEILVPEELRSKKQVKNKNKRSSWFGQRFFRSFMSTCRACHALEPSNRKAELEGKF</sequence>
<evidence type="ECO:0000256" key="1">
    <source>
        <dbReference type="SAM" id="MobiDB-lite"/>
    </source>
</evidence>
<feature type="compositionally biased region" description="Polar residues" evidence="1">
    <location>
        <begin position="54"/>
        <end position="66"/>
    </location>
</feature>
<keyword evidence="3" id="KW-1185">Reference proteome</keyword>
<dbReference type="Proteomes" id="UP001141806">
    <property type="component" value="Unassembled WGS sequence"/>
</dbReference>
<dbReference type="PANTHER" id="PTHR33312:SF35">
    <property type="entry name" value="TPRXL"/>
    <property type="match status" value="1"/>
</dbReference>
<accession>A0A9Q0QXK7</accession>
<comment type="caution">
    <text evidence="2">The sequence shown here is derived from an EMBL/GenBank/DDBJ whole genome shotgun (WGS) entry which is preliminary data.</text>
</comment>
<name>A0A9Q0QXK7_9MAGN</name>
<proteinExistence type="predicted"/>
<dbReference type="OrthoDB" id="1917218at2759"/>
<dbReference type="PANTHER" id="PTHR33312">
    <property type="entry name" value="MEMBRANE-ASSOCIATED KINASE REGULATOR 4-RELATED"/>
    <property type="match status" value="1"/>
</dbReference>
<dbReference type="AlphaFoldDB" id="A0A9Q0QXK7"/>
<reference evidence="2" key="1">
    <citation type="journal article" date="2023" name="Plant J.">
        <title>The genome of the king protea, Protea cynaroides.</title>
        <authorList>
            <person name="Chang J."/>
            <person name="Duong T.A."/>
            <person name="Schoeman C."/>
            <person name="Ma X."/>
            <person name="Roodt D."/>
            <person name="Barker N."/>
            <person name="Li Z."/>
            <person name="Van de Peer Y."/>
            <person name="Mizrachi E."/>
        </authorList>
    </citation>
    <scope>NUCLEOTIDE SEQUENCE</scope>
    <source>
        <tissue evidence="2">Young leaves</tissue>
    </source>
</reference>
<organism evidence="2 3">
    <name type="scientific">Protea cynaroides</name>
    <dbReference type="NCBI Taxonomy" id="273540"/>
    <lineage>
        <taxon>Eukaryota</taxon>
        <taxon>Viridiplantae</taxon>
        <taxon>Streptophyta</taxon>
        <taxon>Embryophyta</taxon>
        <taxon>Tracheophyta</taxon>
        <taxon>Spermatophyta</taxon>
        <taxon>Magnoliopsida</taxon>
        <taxon>Proteales</taxon>
        <taxon>Proteaceae</taxon>
        <taxon>Protea</taxon>
    </lineage>
</organism>
<dbReference type="GO" id="GO:0005886">
    <property type="term" value="C:plasma membrane"/>
    <property type="evidence" value="ECO:0007669"/>
    <property type="project" value="InterPro"/>
</dbReference>
<feature type="compositionally biased region" description="Low complexity" evidence="1">
    <location>
        <begin position="101"/>
        <end position="130"/>
    </location>
</feature>